<dbReference type="CDD" id="cd17546">
    <property type="entry name" value="REC_hyHK_CKI1_RcsC-like"/>
    <property type="match status" value="1"/>
</dbReference>
<organism evidence="10 11">
    <name type="scientific">Basidiobolus ranarum</name>
    <dbReference type="NCBI Taxonomy" id="34480"/>
    <lineage>
        <taxon>Eukaryota</taxon>
        <taxon>Fungi</taxon>
        <taxon>Fungi incertae sedis</taxon>
        <taxon>Zoopagomycota</taxon>
        <taxon>Entomophthoromycotina</taxon>
        <taxon>Basidiobolomycetes</taxon>
        <taxon>Basidiobolales</taxon>
        <taxon>Basidiobolaceae</taxon>
        <taxon>Basidiobolus</taxon>
    </lineage>
</organism>
<evidence type="ECO:0000256" key="7">
    <source>
        <dbReference type="PROSITE-ProRule" id="PRU00169"/>
    </source>
</evidence>
<dbReference type="InterPro" id="IPR000232">
    <property type="entry name" value="HSF_DNA-bd"/>
</dbReference>
<dbReference type="SMART" id="SM00448">
    <property type="entry name" value="REC"/>
    <property type="match status" value="1"/>
</dbReference>
<evidence type="ECO:0000256" key="4">
    <source>
        <dbReference type="ARBA" id="ARBA00023125"/>
    </source>
</evidence>
<keyword evidence="11" id="KW-1185">Reference proteome</keyword>
<dbReference type="InterPro" id="IPR036390">
    <property type="entry name" value="WH_DNA-bd_sf"/>
</dbReference>
<dbReference type="Proteomes" id="UP001479436">
    <property type="component" value="Unassembled WGS sequence"/>
</dbReference>
<gene>
    <name evidence="10" type="primary">SKN7_1</name>
    <name evidence="10" type="ORF">K7432_002249</name>
</gene>
<dbReference type="PROSITE" id="PS00434">
    <property type="entry name" value="HSF_DOMAIN"/>
    <property type="match status" value="1"/>
</dbReference>
<evidence type="ECO:0000256" key="3">
    <source>
        <dbReference type="ARBA" id="ARBA00023012"/>
    </source>
</evidence>
<dbReference type="PROSITE" id="PS50110">
    <property type="entry name" value="RESPONSE_REGULATORY"/>
    <property type="match status" value="1"/>
</dbReference>
<dbReference type="InterPro" id="IPR014402">
    <property type="entry name" value="Sig_transdc_resp-reg_Skn7"/>
</dbReference>
<keyword evidence="4 6" id="KW-0238">DNA-binding</keyword>
<dbReference type="Gene3D" id="3.40.50.2300">
    <property type="match status" value="1"/>
</dbReference>
<dbReference type="Gene3D" id="1.10.10.10">
    <property type="entry name" value="Winged helix-like DNA-binding domain superfamily/Winged helix DNA-binding domain"/>
    <property type="match status" value="1"/>
</dbReference>
<evidence type="ECO:0000313" key="11">
    <source>
        <dbReference type="Proteomes" id="UP001479436"/>
    </source>
</evidence>
<feature type="modified residue" description="4-aspartylphosphate" evidence="7">
    <location>
        <position position="430"/>
    </location>
</feature>
<evidence type="ECO:0000256" key="8">
    <source>
        <dbReference type="SAM" id="MobiDB-lite"/>
    </source>
</evidence>
<dbReference type="PANTHER" id="PTHR45339:SF1">
    <property type="entry name" value="HYBRID SIGNAL TRANSDUCTION HISTIDINE KINASE J"/>
    <property type="match status" value="1"/>
</dbReference>
<evidence type="ECO:0000256" key="6">
    <source>
        <dbReference type="PIRNR" id="PIRNR002595"/>
    </source>
</evidence>
<feature type="compositionally biased region" description="Low complexity" evidence="8">
    <location>
        <begin position="343"/>
        <end position="355"/>
    </location>
</feature>
<keyword evidence="2 7" id="KW-0597">Phosphoprotein</keyword>
<dbReference type="SMART" id="SM00415">
    <property type="entry name" value="HSF"/>
    <property type="match status" value="1"/>
</dbReference>
<name>A0ABR2X1T8_9FUNG</name>
<keyword evidence="5 6" id="KW-0539">Nucleus</keyword>
<sequence>MSAAPGVPDFVKKLYRMLEDTTYGHIVAWGLNGDTFVVKEPNEFAKTILPKHFKHSNFASFVRQLNKYDFHKIKNTDDSSKPYGEHAWEFQHPSFQHNKCEMLESIKRKIPNKNKPGISGIGTSMLPEDIRMVADDLQGQVNSVSKLQSDMGNYLQSMSKNYQVMVEEILSFRKSIIAQDQLLQNVVQYVLNQDSNRNREHKNVSENSGYGAPFSNTSSSADMLKLLNSYNELSKVSLNQVDDFSKRAQSLQEFASTSLSQFAVPMMNHVGGMFGNNSDDINNVNMNNTDLGGYSNNEGGFGQPNLESLEISLNQLENRDNMNDKSFPFGTNSMDNNGLINGSVGNNLNNSNGSNTQIKSNTENTQLRKGSFTPNWATPPKVLLVEDDAVCRRLSTKLLQIFGCSFDVATDGVAAVNKMNLEKYDIVLMDIVMPNLDGVSATTRIRQFDAITPIISMTSNTTENDCMTYLANGMNDILAKPFSKAGLNGMLEKYCMHLRTIRDMGHIGRNPSPYPALTNSLMHGNFLNDHEEGSSSQASTSAPMSMSSYSAIPVMNMGQNNGYNLSMMAGIAIPNDASMNQGAAIIPSIMFATNSNVRPADYSYDEDDHRKRPRLEVIE</sequence>
<dbReference type="Pfam" id="PF00072">
    <property type="entry name" value="Response_reg"/>
    <property type="match status" value="1"/>
</dbReference>
<dbReference type="InterPro" id="IPR011006">
    <property type="entry name" value="CheY-like_superfamily"/>
</dbReference>
<feature type="compositionally biased region" description="Polar residues" evidence="8">
    <location>
        <begin position="356"/>
        <end position="372"/>
    </location>
</feature>
<dbReference type="EMBL" id="JASJQH010000058">
    <property type="protein sequence ID" value="KAK9767729.1"/>
    <property type="molecule type" value="Genomic_DNA"/>
</dbReference>
<evidence type="ECO:0000259" key="9">
    <source>
        <dbReference type="PROSITE" id="PS50110"/>
    </source>
</evidence>
<dbReference type="SUPFAM" id="SSF46785">
    <property type="entry name" value="Winged helix' DNA-binding domain"/>
    <property type="match status" value="1"/>
</dbReference>
<proteinExistence type="predicted"/>
<accession>A0ABR2X1T8</accession>
<dbReference type="PANTHER" id="PTHR45339">
    <property type="entry name" value="HYBRID SIGNAL TRANSDUCTION HISTIDINE KINASE J"/>
    <property type="match status" value="1"/>
</dbReference>
<keyword evidence="10" id="KW-0418">Kinase</keyword>
<dbReference type="Pfam" id="PF00447">
    <property type="entry name" value="HSF_DNA-bind"/>
    <property type="match status" value="1"/>
</dbReference>
<keyword evidence="10" id="KW-0808">Transferase</keyword>
<feature type="region of interest" description="Disordered" evidence="8">
    <location>
        <begin position="343"/>
        <end position="372"/>
    </location>
</feature>
<feature type="domain" description="Response regulatory" evidence="9">
    <location>
        <begin position="381"/>
        <end position="495"/>
    </location>
</feature>
<dbReference type="InterPro" id="IPR036388">
    <property type="entry name" value="WH-like_DNA-bd_sf"/>
</dbReference>
<evidence type="ECO:0000256" key="2">
    <source>
        <dbReference type="ARBA" id="ARBA00022553"/>
    </source>
</evidence>
<keyword evidence="6" id="KW-0804">Transcription</keyword>
<evidence type="ECO:0000313" key="10">
    <source>
        <dbReference type="EMBL" id="KAK9767729.1"/>
    </source>
</evidence>
<comment type="caution">
    <text evidence="10">The sequence shown here is derived from an EMBL/GenBank/DDBJ whole genome shotgun (WGS) entry which is preliminary data.</text>
</comment>
<dbReference type="PIRSF" id="PIRSF002595">
    <property type="entry name" value="RR_SKN7"/>
    <property type="match status" value="1"/>
</dbReference>
<protein>
    <recommendedName>
        <fullName evidence="6">Transcription factor</fullName>
    </recommendedName>
</protein>
<dbReference type="PRINTS" id="PR00056">
    <property type="entry name" value="HSFDOMAIN"/>
</dbReference>
<dbReference type="GO" id="GO:0016301">
    <property type="term" value="F:kinase activity"/>
    <property type="evidence" value="ECO:0007669"/>
    <property type="project" value="UniProtKB-KW"/>
</dbReference>
<keyword evidence="6" id="KW-0805">Transcription regulation</keyword>
<comment type="subcellular location">
    <subcellularLocation>
        <location evidence="1 6">Nucleus</location>
    </subcellularLocation>
</comment>
<dbReference type="InterPro" id="IPR001789">
    <property type="entry name" value="Sig_transdc_resp-reg_receiver"/>
</dbReference>
<keyword evidence="3" id="KW-0902">Two-component regulatory system</keyword>
<evidence type="ECO:0000256" key="5">
    <source>
        <dbReference type="ARBA" id="ARBA00023242"/>
    </source>
</evidence>
<evidence type="ECO:0000256" key="1">
    <source>
        <dbReference type="ARBA" id="ARBA00004123"/>
    </source>
</evidence>
<dbReference type="SUPFAM" id="SSF52172">
    <property type="entry name" value="CheY-like"/>
    <property type="match status" value="1"/>
</dbReference>
<reference evidence="10 11" key="1">
    <citation type="submission" date="2023-04" db="EMBL/GenBank/DDBJ databases">
        <title>Genome of Basidiobolus ranarum AG-B5.</title>
        <authorList>
            <person name="Stajich J.E."/>
            <person name="Carter-House D."/>
            <person name="Gryganskyi A."/>
        </authorList>
    </citation>
    <scope>NUCLEOTIDE SEQUENCE [LARGE SCALE GENOMIC DNA]</scope>
    <source>
        <strain evidence="10 11">AG-B5</strain>
    </source>
</reference>